<feature type="domain" description="C3H1-type" evidence="7">
    <location>
        <begin position="156"/>
        <end position="184"/>
    </location>
</feature>
<feature type="domain" description="C3H1-type" evidence="7">
    <location>
        <begin position="445"/>
        <end position="473"/>
    </location>
</feature>
<feature type="domain" description="C3H1-type" evidence="7">
    <location>
        <begin position="491"/>
        <end position="519"/>
    </location>
</feature>
<dbReference type="InterPro" id="IPR000571">
    <property type="entry name" value="Znf_CCCH"/>
</dbReference>
<feature type="compositionally biased region" description="Basic and acidic residues" evidence="6">
    <location>
        <begin position="97"/>
        <end position="129"/>
    </location>
</feature>
<feature type="compositionally biased region" description="Acidic residues" evidence="6">
    <location>
        <begin position="130"/>
        <end position="144"/>
    </location>
</feature>
<dbReference type="InterPro" id="IPR036855">
    <property type="entry name" value="Znf_CCCH_sf"/>
</dbReference>
<dbReference type="EMBL" id="PGOL01000662">
    <property type="protein sequence ID" value="PKI66623.1"/>
    <property type="molecule type" value="Genomic_DNA"/>
</dbReference>
<feature type="zinc finger region" description="C3H1-type" evidence="5">
    <location>
        <begin position="265"/>
        <end position="293"/>
    </location>
</feature>
<dbReference type="SUPFAM" id="SSF90229">
    <property type="entry name" value="CCCH zinc finger"/>
    <property type="match status" value="5"/>
</dbReference>
<feature type="region of interest" description="Disordered" evidence="6">
    <location>
        <begin position="11"/>
        <end position="152"/>
    </location>
</feature>
<dbReference type="STRING" id="22663.A0A2I0KEK6"/>
<feature type="domain" description="C3H1-type" evidence="7">
    <location>
        <begin position="312"/>
        <end position="340"/>
    </location>
</feature>
<organism evidence="8 9">
    <name type="scientific">Punica granatum</name>
    <name type="common">Pomegranate</name>
    <dbReference type="NCBI Taxonomy" id="22663"/>
    <lineage>
        <taxon>Eukaryota</taxon>
        <taxon>Viridiplantae</taxon>
        <taxon>Streptophyta</taxon>
        <taxon>Embryophyta</taxon>
        <taxon>Tracheophyta</taxon>
        <taxon>Spermatophyta</taxon>
        <taxon>Magnoliopsida</taxon>
        <taxon>eudicotyledons</taxon>
        <taxon>Gunneridae</taxon>
        <taxon>Pentapetalae</taxon>
        <taxon>rosids</taxon>
        <taxon>malvids</taxon>
        <taxon>Myrtales</taxon>
        <taxon>Lythraceae</taxon>
        <taxon>Punica</taxon>
    </lineage>
</organism>
<evidence type="ECO:0000259" key="7">
    <source>
        <dbReference type="PROSITE" id="PS50103"/>
    </source>
</evidence>
<feature type="zinc finger region" description="C3H1-type" evidence="5">
    <location>
        <begin position="445"/>
        <end position="473"/>
    </location>
</feature>
<sequence length="554" mass="61378">MESKNFFKWFFSPNSASSAAPSEGSSSSSPTPAAAAAAAMPSPDGKSNPAPPDSDNAPPDPHPQAGDQLSAKVQELDLKEPEPEPAGQEPQGGVPASRERYEGRAEEVKHDRDEHTEEEKRNEDGNESDKDGDDQKEEEEEEEERGFGRKNKFPVRPDAEDCAFYMKTGTCKFGSNCKFNHPIRRKPQLCCVVRAGPMSFKISCELHDPIIVKFRIKPILISCSGFLPHVLRFEGSSFELFCLVLSEHIQVAKERVKDREESKDKTGQVECKYYLTPGGCKYGKACRFSHSKANPVAPAPAVELNFLGLPIRPGEKECPFYMRTGTCKFAANCKFNHPDPTSGGDPPMEFSNGGSTPLQNASQFPVWSPSGTLNNECTPYVPMMYSPTQVVSSPNAEWNFQFPLNPQGQSMHPAPAYIMNSPTTTESHIYTNHQQQMAVEEFPERPGQPECSYFLKTGDCKFKSNCKYHHPKDRVQKSPQVALSDKGLPLRPDQNICSYYSRYGICKFGPACKFDHSMQLAPSGLEKQPSMKNCPGEDDPRMGRPRTAGEPTAI</sequence>
<dbReference type="AlphaFoldDB" id="A0A2I0KEK6"/>
<feature type="compositionally biased region" description="Low complexity" evidence="6">
    <location>
        <begin position="85"/>
        <end position="96"/>
    </location>
</feature>
<feature type="zinc finger region" description="C3H1-type" evidence="5">
    <location>
        <begin position="491"/>
        <end position="519"/>
    </location>
</feature>
<gene>
    <name evidence="8" type="ORF">CRG98_012965</name>
</gene>
<dbReference type="SMART" id="SM00356">
    <property type="entry name" value="ZnF_C3H1"/>
    <property type="match status" value="5"/>
</dbReference>
<dbReference type="Gene3D" id="4.10.1000.10">
    <property type="entry name" value="Zinc finger, CCCH-type"/>
    <property type="match status" value="3"/>
</dbReference>
<keyword evidence="3 5" id="KW-0862">Zinc</keyword>
<feature type="zinc finger region" description="C3H1-type" evidence="5">
    <location>
        <begin position="156"/>
        <end position="184"/>
    </location>
</feature>
<feature type="region of interest" description="Disordered" evidence="6">
    <location>
        <begin position="523"/>
        <end position="554"/>
    </location>
</feature>
<dbReference type="GO" id="GO:0003677">
    <property type="term" value="F:DNA binding"/>
    <property type="evidence" value="ECO:0007669"/>
    <property type="project" value="UniProtKB-KW"/>
</dbReference>
<evidence type="ECO:0000256" key="2">
    <source>
        <dbReference type="ARBA" id="ARBA00022771"/>
    </source>
</evidence>
<evidence type="ECO:0000256" key="1">
    <source>
        <dbReference type="ARBA" id="ARBA00022723"/>
    </source>
</evidence>
<accession>A0A2I0KEK6</accession>
<dbReference type="InterPro" id="IPR050974">
    <property type="entry name" value="Plant_ZF_CCCH"/>
</dbReference>
<dbReference type="Proteomes" id="UP000233551">
    <property type="component" value="Unassembled WGS sequence"/>
</dbReference>
<dbReference type="PANTHER" id="PTHR12506">
    <property type="entry name" value="PROTEIN PHOSPHATASE RELATED"/>
    <property type="match status" value="1"/>
</dbReference>
<dbReference type="PANTHER" id="PTHR12506:SF20">
    <property type="entry name" value="ZINC FINGER CCCH DOMAIN-CONTAINING PROTEIN 67"/>
    <property type="match status" value="1"/>
</dbReference>
<evidence type="ECO:0000313" key="9">
    <source>
        <dbReference type="Proteomes" id="UP000233551"/>
    </source>
</evidence>
<proteinExistence type="predicted"/>
<feature type="domain" description="C3H1-type" evidence="7">
    <location>
        <begin position="265"/>
        <end position="293"/>
    </location>
</feature>
<dbReference type="PROSITE" id="PS50103">
    <property type="entry name" value="ZF_C3H1"/>
    <property type="match status" value="5"/>
</dbReference>
<protein>
    <recommendedName>
        <fullName evidence="7">C3H1-type domain-containing protein</fullName>
    </recommendedName>
</protein>
<keyword evidence="4" id="KW-0238">DNA-binding</keyword>
<dbReference type="Pfam" id="PF00642">
    <property type="entry name" value="zf-CCCH"/>
    <property type="match status" value="5"/>
</dbReference>
<dbReference type="Gene3D" id="2.30.30.1190">
    <property type="match status" value="1"/>
</dbReference>
<dbReference type="GO" id="GO:0008270">
    <property type="term" value="F:zinc ion binding"/>
    <property type="evidence" value="ECO:0007669"/>
    <property type="project" value="UniProtKB-KW"/>
</dbReference>
<evidence type="ECO:0000313" key="8">
    <source>
        <dbReference type="EMBL" id="PKI66623.1"/>
    </source>
</evidence>
<feature type="zinc finger region" description="C3H1-type" evidence="5">
    <location>
        <begin position="312"/>
        <end position="340"/>
    </location>
</feature>
<keyword evidence="1 5" id="KW-0479">Metal-binding</keyword>
<evidence type="ECO:0000256" key="4">
    <source>
        <dbReference type="ARBA" id="ARBA00023125"/>
    </source>
</evidence>
<keyword evidence="9" id="KW-1185">Reference proteome</keyword>
<feature type="compositionally biased region" description="Low complexity" evidence="6">
    <location>
        <begin position="12"/>
        <end position="43"/>
    </location>
</feature>
<evidence type="ECO:0000256" key="6">
    <source>
        <dbReference type="SAM" id="MobiDB-lite"/>
    </source>
</evidence>
<name>A0A2I0KEK6_PUNGR</name>
<keyword evidence="2 5" id="KW-0863">Zinc-finger</keyword>
<evidence type="ECO:0000256" key="5">
    <source>
        <dbReference type="PROSITE-ProRule" id="PRU00723"/>
    </source>
</evidence>
<dbReference type="GO" id="GO:0003729">
    <property type="term" value="F:mRNA binding"/>
    <property type="evidence" value="ECO:0007669"/>
    <property type="project" value="TreeGrafter"/>
</dbReference>
<reference evidence="8 9" key="1">
    <citation type="submission" date="2017-11" db="EMBL/GenBank/DDBJ databases">
        <title>De-novo sequencing of pomegranate (Punica granatum L.) genome.</title>
        <authorList>
            <person name="Akparov Z."/>
            <person name="Amiraslanov A."/>
            <person name="Hajiyeva S."/>
            <person name="Abbasov M."/>
            <person name="Kaur K."/>
            <person name="Hamwieh A."/>
            <person name="Solovyev V."/>
            <person name="Salamov A."/>
            <person name="Braich B."/>
            <person name="Kosarev P."/>
            <person name="Mahmoud A."/>
            <person name="Hajiyev E."/>
            <person name="Babayeva S."/>
            <person name="Izzatullayeva V."/>
            <person name="Mammadov A."/>
            <person name="Mammadov A."/>
            <person name="Sharifova S."/>
            <person name="Ojaghi J."/>
            <person name="Eynullazada K."/>
            <person name="Bayramov B."/>
            <person name="Abdulazimova A."/>
            <person name="Shahmuradov I."/>
        </authorList>
    </citation>
    <scope>NUCLEOTIDE SEQUENCE [LARGE SCALE GENOMIC DNA]</scope>
    <source>
        <strain evidence="9">cv. AG2017</strain>
        <tissue evidence="8">Leaf</tissue>
    </source>
</reference>
<comment type="caution">
    <text evidence="8">The sequence shown here is derived from an EMBL/GenBank/DDBJ whole genome shotgun (WGS) entry which is preliminary data.</text>
</comment>
<evidence type="ECO:0000256" key="3">
    <source>
        <dbReference type="ARBA" id="ARBA00022833"/>
    </source>
</evidence>